<dbReference type="EMBL" id="KY922968">
    <property type="protein sequence ID" value="AUD11416.1"/>
    <property type="molecule type" value="mRNA"/>
</dbReference>
<evidence type="ECO:0000256" key="5">
    <source>
        <dbReference type="ARBA" id="ARBA00023125"/>
    </source>
</evidence>
<name>A0A2H4WV21_TALPI</name>
<accession>A0A2H4WV21</accession>
<keyword evidence="3" id="KW-0862">Zinc</keyword>
<reference evidence="9" key="1">
    <citation type="journal article" date="2017" name="World J. Microbiol. Biotechnol.">
        <title>Deletion of TpKu70 facilitates gene targeting in Talaromyces pinophilus and identification of TpAmyR involvement in amylase production.</title>
        <authorList>
            <person name="Zhang T."/>
            <person name="Zhao S."/>
            <person name="Liao L.S."/>
            <person name="Li C.X."/>
            <person name="Liao G.Y."/>
            <person name="Feng J.X."/>
        </authorList>
    </citation>
    <scope>NUCLEOTIDE SEQUENCE</scope>
    <source>
        <strain evidence="9">1-95</strain>
    </source>
</reference>
<dbReference type="PANTHER" id="PTHR47782:SF1">
    <property type="entry name" value="PYRIMIDINE PATHWAY REGULATORY PROTEIN 1"/>
    <property type="match status" value="1"/>
</dbReference>
<evidence type="ECO:0000256" key="1">
    <source>
        <dbReference type="ARBA" id="ARBA00004123"/>
    </source>
</evidence>
<keyword evidence="2" id="KW-0479">Metal-binding</keyword>
<keyword evidence="7" id="KW-0539">Nucleus</keyword>
<feature type="domain" description="Xylanolytic transcriptional activator regulatory" evidence="8">
    <location>
        <begin position="198"/>
        <end position="439"/>
    </location>
</feature>
<evidence type="ECO:0000256" key="6">
    <source>
        <dbReference type="ARBA" id="ARBA00023163"/>
    </source>
</evidence>
<evidence type="ECO:0000259" key="8">
    <source>
        <dbReference type="Pfam" id="PF04082"/>
    </source>
</evidence>
<keyword evidence="5" id="KW-0238">DNA-binding</keyword>
<dbReference type="GO" id="GO:0045944">
    <property type="term" value="P:positive regulation of transcription by RNA polymerase II"/>
    <property type="evidence" value="ECO:0007669"/>
    <property type="project" value="TreeGrafter"/>
</dbReference>
<dbReference type="PANTHER" id="PTHR47782">
    <property type="entry name" value="ZN(II)2CYS6 TRANSCRIPTION FACTOR (EUROFUNG)-RELATED"/>
    <property type="match status" value="1"/>
</dbReference>
<evidence type="ECO:0000256" key="4">
    <source>
        <dbReference type="ARBA" id="ARBA00023015"/>
    </source>
</evidence>
<evidence type="ECO:0000256" key="7">
    <source>
        <dbReference type="ARBA" id="ARBA00023242"/>
    </source>
</evidence>
<dbReference type="Pfam" id="PF04082">
    <property type="entry name" value="Fungal_trans"/>
    <property type="match status" value="1"/>
</dbReference>
<dbReference type="CDD" id="cd12148">
    <property type="entry name" value="fungal_TF_MHR"/>
    <property type="match status" value="1"/>
</dbReference>
<dbReference type="GO" id="GO:0043565">
    <property type="term" value="F:sequence-specific DNA binding"/>
    <property type="evidence" value="ECO:0007669"/>
    <property type="project" value="TreeGrafter"/>
</dbReference>
<dbReference type="GO" id="GO:0006351">
    <property type="term" value="P:DNA-templated transcription"/>
    <property type="evidence" value="ECO:0007669"/>
    <property type="project" value="InterPro"/>
</dbReference>
<evidence type="ECO:0000256" key="3">
    <source>
        <dbReference type="ARBA" id="ARBA00022833"/>
    </source>
</evidence>
<sequence length="680" mass="77094">MAALRDLQLAVSGRRSSKVCARCRRRKIKVSRSHAVLHVYAFPYNLPTSVTLGIHHAAPARKLARSAVAMIHTAIKICPGGNLVRALEDQVAELERRASNLHHSPANVTLALTSRLAQATLLADPSGLRPFFLSDTTSSVLFEPSCLPLAVCHLALRTSDSSETEGGQCQSQQQSSTNLSRIPYAAIEQMLSNYTNIHLPQYPCVSEQYIYDAVSRILLVHNGDTDTVLSLGFPDSSDLTHYDYFVVFIVFAVSSLTLTWKNEHQARTASNAFFDTALRHLRLALEVTDIQRLQTYLLLAHYANLNPSRADNWMCIWNATRIVLDLGLHKQASVVLLQDEVQEAAFRNKLFWCTYGMERSLSATVRLPLAFPEVSITASHDANWDADTKYASASHLYRFRALETEVHSTLYLQQDTRHRSRADLNSWIGDVIRRLDAWLERATDFSKYQMLEFRMVQYGLLKARLFRPSPGLECRTPEDREQCFNACTILVEDYQRQTKRRRLFYPWHGVHNLFEAAVIMLESCWALRDYEPLKYQARHILAVTLPDCLALLNKVGESWQEATLCSVYLTPILEETSRAYSDRALAQITEDRIAAESITTGKLRKLLFPDGPLLWESRTSSFEPTNEDSATVDIPLSLEPEISTSIQDIDWDAFWEHVQDLSPIWTDIQPSDVMDLLDAS</sequence>
<dbReference type="AlphaFoldDB" id="A0A2H4WV21"/>
<dbReference type="CDD" id="cd00067">
    <property type="entry name" value="GAL4"/>
    <property type="match status" value="1"/>
</dbReference>
<dbReference type="InterPro" id="IPR001138">
    <property type="entry name" value="Zn2Cys6_DnaBD"/>
</dbReference>
<proteinExistence type="evidence at transcript level"/>
<dbReference type="InterPro" id="IPR007219">
    <property type="entry name" value="XnlR_reg_dom"/>
</dbReference>
<organism evidence="9">
    <name type="scientific">Talaromyces pinophilus</name>
    <name type="common">Penicillium pinophilum</name>
    <dbReference type="NCBI Taxonomy" id="128442"/>
    <lineage>
        <taxon>Eukaryota</taxon>
        <taxon>Fungi</taxon>
        <taxon>Dikarya</taxon>
        <taxon>Ascomycota</taxon>
        <taxon>Pezizomycotina</taxon>
        <taxon>Eurotiomycetes</taxon>
        <taxon>Eurotiomycetidae</taxon>
        <taxon>Eurotiales</taxon>
        <taxon>Trichocomaceae</taxon>
        <taxon>Talaromyces</taxon>
        <taxon>Talaromyces sect. Talaromyces</taxon>
    </lineage>
</organism>
<keyword evidence="4" id="KW-0805">Transcription regulation</keyword>
<comment type="subcellular location">
    <subcellularLocation>
        <location evidence="1">Nucleus</location>
    </subcellularLocation>
</comment>
<dbReference type="GO" id="GO:0008270">
    <property type="term" value="F:zinc ion binding"/>
    <property type="evidence" value="ECO:0007669"/>
    <property type="project" value="InterPro"/>
</dbReference>
<keyword evidence="6" id="KW-0804">Transcription</keyword>
<evidence type="ECO:0000313" key="9">
    <source>
        <dbReference type="EMBL" id="AUD11416.1"/>
    </source>
</evidence>
<dbReference type="GO" id="GO:0000981">
    <property type="term" value="F:DNA-binding transcription factor activity, RNA polymerase II-specific"/>
    <property type="evidence" value="ECO:0007669"/>
    <property type="project" value="InterPro"/>
</dbReference>
<evidence type="ECO:0000256" key="2">
    <source>
        <dbReference type="ARBA" id="ARBA00022723"/>
    </source>
</evidence>
<dbReference type="InterPro" id="IPR052202">
    <property type="entry name" value="Yeast_MetPath_Reg"/>
</dbReference>
<protein>
    <submittedName>
        <fullName evidence="9">Zn2Cys6 transcription factor</fullName>
    </submittedName>
</protein>
<reference evidence="9" key="2">
    <citation type="submission" date="2017-04" db="EMBL/GenBank/DDBJ databases">
        <authorList>
            <person name="Afonso C.L."/>
            <person name="Miller P.J."/>
            <person name="Scott M.A."/>
            <person name="Spackman E."/>
            <person name="Goraichik I."/>
            <person name="Dimitrov K.M."/>
            <person name="Suarez D.L."/>
            <person name="Swayne D.E."/>
        </authorList>
    </citation>
    <scope>NUCLEOTIDE SEQUENCE</scope>
    <source>
        <strain evidence="9">1-95</strain>
    </source>
</reference>
<dbReference type="GO" id="GO:0005634">
    <property type="term" value="C:nucleus"/>
    <property type="evidence" value="ECO:0007669"/>
    <property type="project" value="UniProtKB-SubCell"/>
</dbReference>